<sequence>MGVAGGSKATQWPVPAVDLGWRNLVVSARVACAAVAALATAYWLELPEPQWAILTVYLLTQSSAGAALAKGSFRFLGTVIAALCALGIVKLVSQDPILLVTSAMAWIFVCYYGATRVTNFASYGFMLAGYTGLLVIFEGAAAPYGAWDVAVNRATEISIGVAFASLANTLIMPVYAGAQLRGVLARAFSDLSRYAADALRPGTPEEGFLRLRSGILAKVVKFDALRSYTTFEAREMRADDAALREAVRECLTVIAVARSLYLRLADFRAANPGMAEGPLAKGLAETITALEAVSRADGSSSGLPARRADLGRARLRLAALRRDVDAMTGDAPLALRADVSLILRRAIRMLRALSALAMVEDAAFPARAAARRRPSIAVRRRRFPTLAREREALLQGTRAALAVLLFCLFWHATEWEQGMAGLTGLALMGYQCVNSDDPGKLGWPYFRAVIAACLCAYVVMAHVYPWLEGFAMLAVFLILVLVPLGLLIGTPRYSKTAGTFTIYFVAAAATTNVYDPNPLDFANFCFGLVFGMFVCLIVARLIPVTSQASRRQAYRRAIGRLLPEAAEGRTPERRLAREIVDLLAAVLPRLKLGHGRDETFLRGMLASASSALELGRLHRAATDPAMPEAGRVALEQGLRHLATMFSHLPTLGAQRETALADGRQALDAMWTELERLAPPAGSPAAHAVLDAASSLRFLTDRLRLDQGFLQLAVAD</sequence>
<evidence type="ECO:0000256" key="3">
    <source>
        <dbReference type="ARBA" id="ARBA00022989"/>
    </source>
</evidence>
<feature type="transmembrane region" description="Helical" evidence="5">
    <location>
        <begin position="470"/>
        <end position="489"/>
    </location>
</feature>
<feature type="transmembrane region" description="Helical" evidence="5">
    <location>
        <begin position="157"/>
        <end position="176"/>
    </location>
</feature>
<keyword evidence="2 5" id="KW-0812">Transmembrane</keyword>
<comment type="subcellular location">
    <subcellularLocation>
        <location evidence="1">Membrane</location>
        <topology evidence="1">Multi-pass membrane protein</topology>
    </subcellularLocation>
</comment>
<dbReference type="Pfam" id="PF04632">
    <property type="entry name" value="FUSC"/>
    <property type="match status" value="1"/>
</dbReference>
<evidence type="ECO:0000256" key="1">
    <source>
        <dbReference type="ARBA" id="ARBA00004141"/>
    </source>
</evidence>
<feature type="transmembrane region" description="Helical" evidence="5">
    <location>
        <begin position="121"/>
        <end position="145"/>
    </location>
</feature>
<evidence type="ECO:0000256" key="2">
    <source>
        <dbReference type="ARBA" id="ARBA00022692"/>
    </source>
</evidence>
<evidence type="ECO:0000256" key="4">
    <source>
        <dbReference type="ARBA" id="ARBA00023136"/>
    </source>
</evidence>
<evidence type="ECO:0000256" key="5">
    <source>
        <dbReference type="SAM" id="Phobius"/>
    </source>
</evidence>
<dbReference type="EMBL" id="FRXO01000004">
    <property type="protein sequence ID" value="SHO65622.1"/>
    <property type="molecule type" value="Genomic_DNA"/>
</dbReference>
<feature type="transmembrane region" description="Helical" evidence="5">
    <location>
        <begin position="521"/>
        <end position="542"/>
    </location>
</feature>
<proteinExistence type="predicted"/>
<dbReference type="AlphaFoldDB" id="A0A1M7ZLD2"/>
<gene>
    <name evidence="6" type="ORF">SAMN02745172_02267</name>
</gene>
<protein>
    <submittedName>
        <fullName evidence="6">Uncharacterized membrane protein YccC</fullName>
    </submittedName>
</protein>
<dbReference type="STRING" id="1123029.SAMN02745172_02267"/>
<dbReference type="GO" id="GO:0005886">
    <property type="term" value="C:plasma membrane"/>
    <property type="evidence" value="ECO:0007669"/>
    <property type="project" value="InterPro"/>
</dbReference>
<accession>A0A1M7ZLD2</accession>
<evidence type="ECO:0000313" key="7">
    <source>
        <dbReference type="Proteomes" id="UP000186406"/>
    </source>
</evidence>
<feature type="transmembrane region" description="Helical" evidence="5">
    <location>
        <begin position="496"/>
        <end position="515"/>
    </location>
</feature>
<dbReference type="Proteomes" id="UP000186406">
    <property type="component" value="Unassembled WGS sequence"/>
</dbReference>
<dbReference type="PANTHER" id="PTHR31086">
    <property type="entry name" value="ALUMINUM-ACTIVATED MALATE TRANSPORTER 10"/>
    <property type="match status" value="1"/>
</dbReference>
<reference evidence="6 7" key="1">
    <citation type="submission" date="2016-12" db="EMBL/GenBank/DDBJ databases">
        <authorList>
            <person name="Song W.-J."/>
            <person name="Kurnit D.M."/>
        </authorList>
    </citation>
    <scope>NUCLEOTIDE SEQUENCE [LARGE SCALE GENOMIC DNA]</scope>
    <source>
        <strain evidence="6 7">DSM 19599</strain>
    </source>
</reference>
<name>A0A1M7ZLD2_9HYPH</name>
<keyword evidence="4 5" id="KW-0472">Membrane</keyword>
<feature type="transmembrane region" description="Helical" evidence="5">
    <location>
        <begin position="445"/>
        <end position="464"/>
    </location>
</feature>
<organism evidence="6 7">
    <name type="scientific">Pseudoxanthobacter soli DSM 19599</name>
    <dbReference type="NCBI Taxonomy" id="1123029"/>
    <lineage>
        <taxon>Bacteria</taxon>
        <taxon>Pseudomonadati</taxon>
        <taxon>Pseudomonadota</taxon>
        <taxon>Alphaproteobacteria</taxon>
        <taxon>Hyphomicrobiales</taxon>
        <taxon>Segnochrobactraceae</taxon>
        <taxon>Pseudoxanthobacter</taxon>
    </lineage>
</organism>
<keyword evidence="7" id="KW-1185">Reference proteome</keyword>
<keyword evidence="3 5" id="KW-1133">Transmembrane helix</keyword>
<feature type="transmembrane region" description="Helical" evidence="5">
    <location>
        <begin position="75"/>
        <end position="91"/>
    </location>
</feature>
<feature type="transmembrane region" description="Helical" evidence="5">
    <location>
        <begin position="97"/>
        <end position="114"/>
    </location>
</feature>
<evidence type="ECO:0000313" key="6">
    <source>
        <dbReference type="EMBL" id="SHO65622.1"/>
    </source>
</evidence>
<dbReference type="InterPro" id="IPR006726">
    <property type="entry name" value="PHBA_efflux_AaeB/fusaric-R"/>
</dbReference>
<dbReference type="GO" id="GO:0022857">
    <property type="term" value="F:transmembrane transporter activity"/>
    <property type="evidence" value="ECO:0007669"/>
    <property type="project" value="InterPro"/>
</dbReference>